<dbReference type="InterPro" id="IPR038283">
    <property type="entry name" value="Channel_colicin_C_sf"/>
</dbReference>
<dbReference type="EMBL" id="AAGLQK010000046">
    <property type="protein sequence ID" value="EBP4060686.1"/>
    <property type="molecule type" value="Genomic_DNA"/>
</dbReference>
<dbReference type="GO" id="GO:0031640">
    <property type="term" value="P:killing of cells of another organism"/>
    <property type="evidence" value="ECO:0007669"/>
    <property type="project" value="UniProtKB-KW"/>
</dbReference>
<comment type="similarity">
    <text evidence="4">Belongs to the channel forming colicin family.</text>
</comment>
<comment type="subcellular location">
    <subcellularLocation>
        <location evidence="3">Membrane</location>
    </subcellularLocation>
</comment>
<dbReference type="AlphaFoldDB" id="A0A3Y4YK58"/>
<evidence type="ECO:0000256" key="11">
    <source>
        <dbReference type="SAM" id="Coils"/>
    </source>
</evidence>
<comment type="function">
    <text evidence="2">Colicins are polypeptide toxins produced by and active against E.coli and closely related bacteria.</text>
</comment>
<name>A0A3Y4YK58_SALET</name>
<feature type="coiled-coil region" evidence="11">
    <location>
        <begin position="34"/>
        <end position="75"/>
    </location>
</feature>
<evidence type="ECO:0000256" key="8">
    <source>
        <dbReference type="ARBA" id="ARBA00023022"/>
    </source>
</evidence>
<evidence type="ECO:0000256" key="3">
    <source>
        <dbReference type="ARBA" id="ARBA00004370"/>
    </source>
</evidence>
<evidence type="ECO:0000313" key="12">
    <source>
        <dbReference type="EMBL" id="EBP4060686.1"/>
    </source>
</evidence>
<dbReference type="GO" id="GO:0016020">
    <property type="term" value="C:membrane"/>
    <property type="evidence" value="ECO:0007669"/>
    <property type="project" value="UniProtKB-SubCell"/>
</dbReference>
<keyword evidence="7" id="KW-1133">Transmembrane helix</keyword>
<accession>A0A3Y4YK58</accession>
<dbReference type="PRINTS" id="PR00280">
    <property type="entry name" value="CHANLCOLICIN"/>
</dbReference>
<keyword evidence="10" id="KW-0472">Membrane</keyword>
<keyword evidence="6" id="KW-0812">Transmembrane</keyword>
<evidence type="ECO:0000256" key="9">
    <source>
        <dbReference type="ARBA" id="ARBA00023048"/>
    </source>
</evidence>
<protein>
    <submittedName>
        <fullName evidence="12">Uncharacterized protein</fullName>
    </submittedName>
</protein>
<dbReference type="SUPFAM" id="SSF56837">
    <property type="entry name" value="Colicin"/>
    <property type="match status" value="1"/>
</dbReference>
<gene>
    <name evidence="12" type="ORF">Z599_23710</name>
</gene>
<dbReference type="InterPro" id="IPR000293">
    <property type="entry name" value="Channel_colicin_C"/>
</dbReference>
<keyword evidence="11" id="KW-0175">Coiled coil</keyword>
<evidence type="ECO:0000256" key="2">
    <source>
        <dbReference type="ARBA" id="ARBA00003197"/>
    </source>
</evidence>
<keyword evidence="9" id="KW-0078">Bacteriocin</keyword>
<reference evidence="12" key="1">
    <citation type="submission" date="2018-07" db="EMBL/GenBank/DDBJ databases">
        <authorList>
            <consortium name="GenomeTrakr network: Whole genome sequencing for foodborne pathogen traceback"/>
        </authorList>
    </citation>
    <scope>NUCLEOTIDE SEQUENCE</scope>
    <source>
        <strain evidence="12">MDH-2013-00175</strain>
    </source>
</reference>
<sequence length="200" mass="22453">MQKQLPLPEATMKEKQEKIEELKKMFRNHSYHGIRDAQRQYDEAMNKHKQLEDNITALKGTLSELEKKKESDAKEALTKASELISAMGDKIGEHLGDKYKSVAKEIADDIKNFQGKTIRSYDDAMASLNKILSNPAMKVNQADKDALVNAWKSLNASDTASKLDNLELTPPSWTVKFPAGIFVPASACTKIRVYRHSAES</sequence>
<keyword evidence="5" id="KW-0929">Antimicrobial</keyword>
<evidence type="ECO:0000256" key="4">
    <source>
        <dbReference type="ARBA" id="ARBA00007595"/>
    </source>
</evidence>
<keyword evidence="8" id="KW-0044">Antibiotic</keyword>
<dbReference type="GO" id="GO:0140911">
    <property type="term" value="F:pore-forming activity"/>
    <property type="evidence" value="ECO:0007669"/>
    <property type="project" value="InterPro"/>
</dbReference>
<dbReference type="GO" id="GO:0050829">
    <property type="term" value="P:defense response to Gram-negative bacterium"/>
    <property type="evidence" value="ECO:0007669"/>
    <property type="project" value="InterPro"/>
</dbReference>
<organism evidence="12">
    <name type="scientific">Salmonella enterica I</name>
    <dbReference type="NCBI Taxonomy" id="59201"/>
    <lineage>
        <taxon>Bacteria</taxon>
        <taxon>Pseudomonadati</taxon>
        <taxon>Pseudomonadota</taxon>
        <taxon>Gammaproteobacteria</taxon>
        <taxon>Enterobacterales</taxon>
        <taxon>Enterobacteriaceae</taxon>
        <taxon>Salmonella</taxon>
    </lineage>
</organism>
<comment type="caution">
    <text evidence="12">The sequence shown here is derived from an EMBL/GenBank/DDBJ whole genome shotgun (WGS) entry which is preliminary data.</text>
</comment>
<evidence type="ECO:0000256" key="7">
    <source>
        <dbReference type="ARBA" id="ARBA00022989"/>
    </source>
</evidence>
<dbReference type="Gene3D" id="1.10.490.30">
    <property type="entry name" value="Colicin"/>
    <property type="match status" value="1"/>
</dbReference>
<comment type="function">
    <text evidence="1">This colicin is a channel-forming colicin. This class of transmembrane toxins depolarize the cytoplasmic membrane, leading to dissipation of cellular energy.</text>
</comment>
<evidence type="ECO:0000256" key="5">
    <source>
        <dbReference type="ARBA" id="ARBA00022529"/>
    </source>
</evidence>
<evidence type="ECO:0000256" key="1">
    <source>
        <dbReference type="ARBA" id="ARBA00002178"/>
    </source>
</evidence>
<evidence type="ECO:0000256" key="6">
    <source>
        <dbReference type="ARBA" id="ARBA00022692"/>
    </source>
</evidence>
<evidence type="ECO:0000256" key="10">
    <source>
        <dbReference type="ARBA" id="ARBA00023136"/>
    </source>
</evidence>
<proteinExistence type="inferred from homology"/>